<dbReference type="InterPro" id="IPR000782">
    <property type="entry name" value="FAS1_domain"/>
</dbReference>
<accession>A0A4Q1KNU9</accession>
<gene>
    <name evidence="3" type="ORF">EQG68_08625</name>
</gene>
<keyword evidence="4" id="KW-1185">Reference proteome</keyword>
<dbReference type="RefSeq" id="WP_129464412.1">
    <property type="nucleotide sequence ID" value="NZ_SBKQ01000008.1"/>
</dbReference>
<dbReference type="OrthoDB" id="9800666at2"/>
<dbReference type="PROSITE" id="PS51257">
    <property type="entry name" value="PROKAR_LIPOPROTEIN"/>
    <property type="match status" value="1"/>
</dbReference>
<evidence type="ECO:0000256" key="1">
    <source>
        <dbReference type="SAM" id="SignalP"/>
    </source>
</evidence>
<reference evidence="4" key="1">
    <citation type="submission" date="2019-01" db="EMBL/GenBank/DDBJ databases">
        <title>Cytophagaceae bacterium strain CAR-16.</title>
        <authorList>
            <person name="Chen W.-M."/>
        </authorList>
    </citation>
    <scope>NUCLEOTIDE SEQUENCE [LARGE SCALE GENOMIC DNA]</scope>
    <source>
        <strain evidence="4">ICH-30</strain>
    </source>
</reference>
<feature type="domain" description="FAS1" evidence="2">
    <location>
        <begin position="32"/>
        <end position="172"/>
    </location>
</feature>
<sequence>MKNGKFLKSVLFAFLAIATLSCSDDDSNPPQSNTIAAIASRTPDLSTLVQALDRAGLVAAVDGTTQLTVFAPTNAAFDTFFAGLGSGVNVNNVDVDVLRQVLLNHVVSGSVQSSQLSTGYINTSATYNGEANKNLSMYVSTSPGVRLNGVSNVVTPNIIASNGVVHVVDAVIGLPTVVTFAAADPNFSALAGALTAQGLVPTLNSSTTPAPFTVFAPTNDAFAALDNDLPGVVASLTSEQLTAVLTHHVIAGGNVRSSDLTPNGTTTAPSLQGQNLNITLPGTNGNIANITDGSGRTMGIVAVDVQAANGVIHVLNNVLVPDLN</sequence>
<dbReference type="Gene3D" id="2.30.180.10">
    <property type="entry name" value="FAS1 domain"/>
    <property type="match status" value="2"/>
</dbReference>
<evidence type="ECO:0000259" key="2">
    <source>
        <dbReference type="PROSITE" id="PS50213"/>
    </source>
</evidence>
<dbReference type="PANTHER" id="PTHR10900:SF77">
    <property type="entry name" value="FI19380P1"/>
    <property type="match status" value="1"/>
</dbReference>
<dbReference type="InterPro" id="IPR050904">
    <property type="entry name" value="Adhesion/Biosynth-related"/>
</dbReference>
<dbReference type="Proteomes" id="UP000289734">
    <property type="component" value="Unassembled WGS sequence"/>
</dbReference>
<name>A0A4Q1KNU9_9FLAO</name>
<dbReference type="EMBL" id="SBKQ01000008">
    <property type="protein sequence ID" value="RXR31733.1"/>
    <property type="molecule type" value="Genomic_DNA"/>
</dbReference>
<feature type="signal peptide" evidence="1">
    <location>
        <begin position="1"/>
        <end position="23"/>
    </location>
</feature>
<dbReference type="SUPFAM" id="SSF82153">
    <property type="entry name" value="FAS1 domain"/>
    <property type="match status" value="2"/>
</dbReference>
<evidence type="ECO:0000313" key="3">
    <source>
        <dbReference type="EMBL" id="RXR31733.1"/>
    </source>
</evidence>
<dbReference type="PROSITE" id="PS50213">
    <property type="entry name" value="FAS1"/>
    <property type="match status" value="2"/>
</dbReference>
<dbReference type="GO" id="GO:0005615">
    <property type="term" value="C:extracellular space"/>
    <property type="evidence" value="ECO:0007669"/>
    <property type="project" value="TreeGrafter"/>
</dbReference>
<dbReference type="FunFam" id="2.30.180.10:FF:000032">
    <property type="entry name" value="Fasciclin domain-containing protein, putative"/>
    <property type="match status" value="1"/>
</dbReference>
<protein>
    <submittedName>
        <fullName evidence="3">Fasciclin domain-containing protein</fullName>
    </submittedName>
</protein>
<dbReference type="AlphaFoldDB" id="A0A4Q1KNU9"/>
<organism evidence="3 4">
    <name type="scientific">Flavobacterium piscinae</name>
    <dbReference type="NCBI Taxonomy" id="2506424"/>
    <lineage>
        <taxon>Bacteria</taxon>
        <taxon>Pseudomonadati</taxon>
        <taxon>Bacteroidota</taxon>
        <taxon>Flavobacteriia</taxon>
        <taxon>Flavobacteriales</taxon>
        <taxon>Flavobacteriaceae</taxon>
        <taxon>Flavobacterium</taxon>
    </lineage>
</organism>
<proteinExistence type="predicted"/>
<keyword evidence="1" id="KW-0732">Signal</keyword>
<comment type="caution">
    <text evidence="3">The sequence shown here is derived from an EMBL/GenBank/DDBJ whole genome shotgun (WGS) entry which is preliminary data.</text>
</comment>
<dbReference type="Pfam" id="PF02469">
    <property type="entry name" value="Fasciclin"/>
    <property type="match status" value="2"/>
</dbReference>
<feature type="chain" id="PRO_5020630670" evidence="1">
    <location>
        <begin position="24"/>
        <end position="324"/>
    </location>
</feature>
<feature type="domain" description="FAS1" evidence="2">
    <location>
        <begin position="174"/>
        <end position="319"/>
    </location>
</feature>
<dbReference type="SMART" id="SM00554">
    <property type="entry name" value="FAS1"/>
    <property type="match status" value="2"/>
</dbReference>
<dbReference type="InterPro" id="IPR036378">
    <property type="entry name" value="FAS1_dom_sf"/>
</dbReference>
<dbReference type="PANTHER" id="PTHR10900">
    <property type="entry name" value="PERIOSTIN-RELATED"/>
    <property type="match status" value="1"/>
</dbReference>
<evidence type="ECO:0000313" key="4">
    <source>
        <dbReference type="Proteomes" id="UP000289734"/>
    </source>
</evidence>